<name>A0AA36N2F3_9DINO</name>
<organism evidence="2 3">
    <name type="scientific">Effrenium voratum</name>
    <dbReference type="NCBI Taxonomy" id="2562239"/>
    <lineage>
        <taxon>Eukaryota</taxon>
        <taxon>Sar</taxon>
        <taxon>Alveolata</taxon>
        <taxon>Dinophyceae</taxon>
        <taxon>Suessiales</taxon>
        <taxon>Symbiodiniaceae</taxon>
        <taxon>Effrenium</taxon>
    </lineage>
</organism>
<keyword evidence="3" id="KW-1185">Reference proteome</keyword>
<gene>
    <name evidence="2" type="ORF">EVOR1521_LOCUS20323</name>
</gene>
<dbReference type="AlphaFoldDB" id="A0AA36N2F3"/>
<sequence>MTTAMPIMPAAEPQATSASATPSEAPEEPAALEESEHRLLEERRLARLEEELLARLDRGSLSPAEESRLNDIRRQRADLKA</sequence>
<evidence type="ECO:0000256" key="1">
    <source>
        <dbReference type="SAM" id="MobiDB-lite"/>
    </source>
</evidence>
<feature type="region of interest" description="Disordered" evidence="1">
    <location>
        <begin position="1"/>
        <end position="37"/>
    </location>
</feature>
<dbReference type="EMBL" id="CAUJNA010003216">
    <property type="protein sequence ID" value="CAJ1396035.1"/>
    <property type="molecule type" value="Genomic_DNA"/>
</dbReference>
<evidence type="ECO:0000313" key="3">
    <source>
        <dbReference type="Proteomes" id="UP001178507"/>
    </source>
</evidence>
<comment type="caution">
    <text evidence="2">The sequence shown here is derived from an EMBL/GenBank/DDBJ whole genome shotgun (WGS) entry which is preliminary data.</text>
</comment>
<protein>
    <submittedName>
        <fullName evidence="2">Uncharacterized protein</fullName>
    </submittedName>
</protein>
<feature type="compositionally biased region" description="Basic and acidic residues" evidence="1">
    <location>
        <begin position="65"/>
        <end position="81"/>
    </location>
</feature>
<reference evidence="2" key="1">
    <citation type="submission" date="2023-08" db="EMBL/GenBank/DDBJ databases">
        <authorList>
            <person name="Chen Y."/>
            <person name="Shah S."/>
            <person name="Dougan E. K."/>
            <person name="Thang M."/>
            <person name="Chan C."/>
        </authorList>
    </citation>
    <scope>NUCLEOTIDE SEQUENCE</scope>
</reference>
<feature type="compositionally biased region" description="Low complexity" evidence="1">
    <location>
        <begin position="9"/>
        <end position="24"/>
    </location>
</feature>
<evidence type="ECO:0000313" key="2">
    <source>
        <dbReference type="EMBL" id="CAJ1396035.1"/>
    </source>
</evidence>
<proteinExistence type="predicted"/>
<dbReference type="Proteomes" id="UP001178507">
    <property type="component" value="Unassembled WGS sequence"/>
</dbReference>
<accession>A0AA36N2F3</accession>
<feature type="region of interest" description="Disordered" evidence="1">
    <location>
        <begin position="56"/>
        <end position="81"/>
    </location>
</feature>